<name>A0A3P7LE43_DIBLA</name>
<sequence>MSPRLTSPQLCYRNDSLAHAQSLKSPVLQGSPVTCNVTPTSRQPRISQPALTPSAFVFRNYRTNDTDGYQVMNDDAKMSGLEHHLRTSQAVAFPTSAAGFVPTTVISPTSKGGCLIRLNEISPDKSVKYHEGMSNCDPLGNDFGTESYQRTANGLAFFSPTSSANYVTQLAADNGHSRRKPFHIGGVDVVAPMTFENRELCQLNDGENEGMRSENNRKNSSSRPQSKGAVQAEPMAGLPRCVQASPKRSLAGANPKMRPVFVTPPRIRHVQAASTKTLSRSLSTDSSLNNLRFGTLEQNDNGLHYNPIQISPFASPKHPRVSHGSEKSAVGTGVNFITKAKTLGPEVRGSFV</sequence>
<evidence type="ECO:0000313" key="3">
    <source>
        <dbReference type="Proteomes" id="UP000281553"/>
    </source>
</evidence>
<proteinExistence type="predicted"/>
<keyword evidence="3" id="KW-1185">Reference proteome</keyword>
<dbReference type="EMBL" id="UYRU01045931">
    <property type="protein sequence ID" value="VDN08863.1"/>
    <property type="molecule type" value="Genomic_DNA"/>
</dbReference>
<protein>
    <submittedName>
        <fullName evidence="2">Uncharacterized protein</fullName>
    </submittedName>
</protein>
<evidence type="ECO:0000313" key="2">
    <source>
        <dbReference type="EMBL" id="VDN08863.1"/>
    </source>
</evidence>
<dbReference type="OrthoDB" id="10348658at2759"/>
<dbReference type="AlphaFoldDB" id="A0A3P7LE43"/>
<gene>
    <name evidence="2" type="ORF">DILT_LOCUS4694</name>
</gene>
<evidence type="ECO:0000256" key="1">
    <source>
        <dbReference type="SAM" id="MobiDB-lite"/>
    </source>
</evidence>
<feature type="region of interest" description="Disordered" evidence="1">
    <location>
        <begin position="202"/>
        <end position="237"/>
    </location>
</feature>
<dbReference type="Proteomes" id="UP000281553">
    <property type="component" value="Unassembled WGS sequence"/>
</dbReference>
<accession>A0A3P7LE43</accession>
<reference evidence="2 3" key="1">
    <citation type="submission" date="2018-11" db="EMBL/GenBank/DDBJ databases">
        <authorList>
            <consortium name="Pathogen Informatics"/>
        </authorList>
    </citation>
    <scope>NUCLEOTIDE SEQUENCE [LARGE SCALE GENOMIC DNA]</scope>
</reference>
<organism evidence="2 3">
    <name type="scientific">Dibothriocephalus latus</name>
    <name type="common">Fish tapeworm</name>
    <name type="synonym">Diphyllobothrium latum</name>
    <dbReference type="NCBI Taxonomy" id="60516"/>
    <lineage>
        <taxon>Eukaryota</taxon>
        <taxon>Metazoa</taxon>
        <taxon>Spiralia</taxon>
        <taxon>Lophotrochozoa</taxon>
        <taxon>Platyhelminthes</taxon>
        <taxon>Cestoda</taxon>
        <taxon>Eucestoda</taxon>
        <taxon>Diphyllobothriidea</taxon>
        <taxon>Diphyllobothriidae</taxon>
        <taxon>Dibothriocephalus</taxon>
    </lineage>
</organism>